<dbReference type="PANTHER" id="PTHR33021">
    <property type="entry name" value="BLUE COPPER PROTEIN"/>
    <property type="match status" value="1"/>
</dbReference>
<evidence type="ECO:0000259" key="5">
    <source>
        <dbReference type="PROSITE" id="PS51485"/>
    </source>
</evidence>
<dbReference type="PANTHER" id="PTHR33021:SF496">
    <property type="entry name" value="OS08G0482700 PROTEIN"/>
    <property type="match status" value="1"/>
</dbReference>
<evidence type="ECO:0000256" key="1">
    <source>
        <dbReference type="ARBA" id="ARBA00023157"/>
    </source>
</evidence>
<evidence type="ECO:0000313" key="6">
    <source>
        <dbReference type="EMBL" id="GMH30688.1"/>
    </source>
</evidence>
<feature type="domain" description="Phytocyanin" evidence="5">
    <location>
        <begin position="30"/>
        <end position="132"/>
    </location>
</feature>
<proteinExistence type="predicted"/>
<dbReference type="FunFam" id="2.60.40.420:FF:000034">
    <property type="entry name" value="Cupredoxin superfamily protein"/>
    <property type="match status" value="1"/>
</dbReference>
<dbReference type="InterPro" id="IPR039391">
    <property type="entry name" value="Phytocyanin-like"/>
</dbReference>
<dbReference type="GO" id="GO:0005886">
    <property type="term" value="C:plasma membrane"/>
    <property type="evidence" value="ECO:0007669"/>
    <property type="project" value="TreeGrafter"/>
</dbReference>
<keyword evidence="1" id="KW-1015">Disulfide bond</keyword>
<evidence type="ECO:0000256" key="4">
    <source>
        <dbReference type="SAM" id="SignalP"/>
    </source>
</evidence>
<dbReference type="Pfam" id="PF02298">
    <property type="entry name" value="Cu_bind_like"/>
    <property type="match status" value="1"/>
</dbReference>
<evidence type="ECO:0000256" key="3">
    <source>
        <dbReference type="SAM" id="MobiDB-lite"/>
    </source>
</evidence>
<comment type="caution">
    <text evidence="6">The sequence shown here is derived from an EMBL/GenBank/DDBJ whole genome shotgun (WGS) entry which is preliminary data.</text>
</comment>
<name>A0AAD3Y643_NEPGR</name>
<keyword evidence="4" id="KW-0732">Signal</keyword>
<gene>
    <name evidence="6" type="ORF">Nepgr_032531</name>
</gene>
<feature type="chain" id="PRO_5042018622" description="Phytocyanin domain-containing protein" evidence="4">
    <location>
        <begin position="29"/>
        <end position="201"/>
    </location>
</feature>
<dbReference type="Proteomes" id="UP001279734">
    <property type="component" value="Unassembled WGS sequence"/>
</dbReference>
<protein>
    <recommendedName>
        <fullName evidence="5">Phytocyanin domain-containing protein</fullName>
    </recommendedName>
</protein>
<dbReference type="EMBL" id="BSYO01000038">
    <property type="protein sequence ID" value="GMH30688.1"/>
    <property type="molecule type" value="Genomic_DNA"/>
</dbReference>
<organism evidence="6 7">
    <name type="scientific">Nepenthes gracilis</name>
    <name type="common">Slender pitcher plant</name>
    <dbReference type="NCBI Taxonomy" id="150966"/>
    <lineage>
        <taxon>Eukaryota</taxon>
        <taxon>Viridiplantae</taxon>
        <taxon>Streptophyta</taxon>
        <taxon>Embryophyta</taxon>
        <taxon>Tracheophyta</taxon>
        <taxon>Spermatophyta</taxon>
        <taxon>Magnoliopsida</taxon>
        <taxon>eudicotyledons</taxon>
        <taxon>Gunneridae</taxon>
        <taxon>Pentapetalae</taxon>
        <taxon>Caryophyllales</taxon>
        <taxon>Nepenthaceae</taxon>
        <taxon>Nepenthes</taxon>
    </lineage>
</organism>
<dbReference type="InterPro" id="IPR008972">
    <property type="entry name" value="Cupredoxin"/>
</dbReference>
<feature type="region of interest" description="Disordered" evidence="3">
    <location>
        <begin position="131"/>
        <end position="177"/>
    </location>
</feature>
<reference evidence="6" key="1">
    <citation type="submission" date="2023-05" db="EMBL/GenBank/DDBJ databases">
        <title>Nepenthes gracilis genome sequencing.</title>
        <authorList>
            <person name="Fukushima K."/>
        </authorList>
    </citation>
    <scope>NUCLEOTIDE SEQUENCE</scope>
    <source>
        <strain evidence="6">SING2019-196</strain>
    </source>
</reference>
<evidence type="ECO:0000256" key="2">
    <source>
        <dbReference type="ARBA" id="ARBA00023180"/>
    </source>
</evidence>
<evidence type="ECO:0000313" key="7">
    <source>
        <dbReference type="Proteomes" id="UP001279734"/>
    </source>
</evidence>
<feature type="signal peptide" evidence="4">
    <location>
        <begin position="1"/>
        <end position="28"/>
    </location>
</feature>
<dbReference type="GO" id="GO:0009055">
    <property type="term" value="F:electron transfer activity"/>
    <property type="evidence" value="ECO:0007669"/>
    <property type="project" value="InterPro"/>
</dbReference>
<keyword evidence="2" id="KW-0325">Glycoprotein</keyword>
<dbReference type="InterPro" id="IPR003245">
    <property type="entry name" value="Phytocyanin_dom"/>
</dbReference>
<dbReference type="PROSITE" id="PS51485">
    <property type="entry name" value="PHYTOCYANIN"/>
    <property type="match status" value="1"/>
</dbReference>
<feature type="compositionally biased region" description="Basic and acidic residues" evidence="3">
    <location>
        <begin position="168"/>
        <end position="177"/>
    </location>
</feature>
<keyword evidence="7" id="KW-1185">Reference proteome</keyword>
<dbReference type="CDD" id="cd13920">
    <property type="entry name" value="Stellacyanin"/>
    <property type="match status" value="1"/>
</dbReference>
<sequence>MAGEKNTGAVELAMITAMCFALLRIAAAETTHTVGGATGWTIPSSPSFYSSWVSNQTFVVGDTLQFNFLTGQHTVAEVSEAAYDECNTGNTISLTIAGPAAITIDSAGTHYYICTVDQHCSFGQKLSVTATGSNSSTPVPEATPPPSPGTNVTPPSLSRYKRTTTPRKCPDHLSRANDRSCRGCRIVLQLRVHCCGFVVLG</sequence>
<dbReference type="AlphaFoldDB" id="A0AAD3Y643"/>
<accession>A0AAD3Y643</accession>
<dbReference type="SUPFAM" id="SSF49503">
    <property type="entry name" value="Cupredoxins"/>
    <property type="match status" value="1"/>
</dbReference>
<dbReference type="Gene3D" id="2.60.40.420">
    <property type="entry name" value="Cupredoxins - blue copper proteins"/>
    <property type="match status" value="1"/>
</dbReference>